<proteinExistence type="predicted"/>
<dbReference type="EMBL" id="JYDT01004890">
    <property type="protein sequence ID" value="KRY51481.1"/>
    <property type="molecule type" value="Genomic_DNA"/>
</dbReference>
<feature type="region of interest" description="Disordered" evidence="1">
    <location>
        <begin position="18"/>
        <end position="50"/>
    </location>
</feature>
<dbReference type="Proteomes" id="UP000054995">
    <property type="component" value="Unassembled WGS sequence"/>
</dbReference>
<gene>
    <name evidence="2" type="ORF">T4D_6745</name>
</gene>
<dbReference type="AlphaFoldDB" id="A0A0V1CQB6"/>
<evidence type="ECO:0000313" key="2">
    <source>
        <dbReference type="EMBL" id="KRY51481.1"/>
    </source>
</evidence>
<evidence type="ECO:0000313" key="3">
    <source>
        <dbReference type="Proteomes" id="UP000054995"/>
    </source>
</evidence>
<sequence length="50" mass="5373">MLQISHLCPFNHQMDEAQPWEVPVKGQGGGGRRRGSRAGLDLASDPMAGI</sequence>
<protein>
    <submittedName>
        <fullName evidence="2">Uncharacterized protein</fullName>
    </submittedName>
</protein>
<reference evidence="2 3" key="1">
    <citation type="submission" date="2015-01" db="EMBL/GenBank/DDBJ databases">
        <title>Evolution of Trichinella species and genotypes.</title>
        <authorList>
            <person name="Korhonen P.K."/>
            <person name="Edoardo P."/>
            <person name="Giuseppe L.R."/>
            <person name="Gasser R.B."/>
        </authorList>
    </citation>
    <scope>NUCLEOTIDE SEQUENCE [LARGE SCALE GENOMIC DNA]</scope>
    <source>
        <strain evidence="2">ISS470</strain>
    </source>
</reference>
<comment type="caution">
    <text evidence="2">The sequence shown here is derived from an EMBL/GenBank/DDBJ whole genome shotgun (WGS) entry which is preliminary data.</text>
</comment>
<accession>A0A0V1CQB6</accession>
<organism evidence="2 3">
    <name type="scientific">Trichinella pseudospiralis</name>
    <name type="common">Parasitic roundworm</name>
    <dbReference type="NCBI Taxonomy" id="6337"/>
    <lineage>
        <taxon>Eukaryota</taxon>
        <taxon>Metazoa</taxon>
        <taxon>Ecdysozoa</taxon>
        <taxon>Nematoda</taxon>
        <taxon>Enoplea</taxon>
        <taxon>Dorylaimia</taxon>
        <taxon>Trichinellida</taxon>
        <taxon>Trichinellidae</taxon>
        <taxon>Trichinella</taxon>
    </lineage>
</organism>
<keyword evidence="3" id="KW-1185">Reference proteome</keyword>
<name>A0A0V1CQB6_TRIPS</name>
<evidence type="ECO:0000256" key="1">
    <source>
        <dbReference type="SAM" id="MobiDB-lite"/>
    </source>
</evidence>